<evidence type="ECO:0000259" key="1">
    <source>
        <dbReference type="Pfam" id="PF01796"/>
    </source>
</evidence>
<feature type="domain" description="ChsH2 C-terminal OB-fold" evidence="1">
    <location>
        <begin position="47"/>
        <end position="110"/>
    </location>
</feature>
<reference evidence="3" key="1">
    <citation type="submission" date="2021-03" db="EMBL/GenBank/DDBJ databases">
        <authorList>
            <person name="Jaffe A."/>
        </authorList>
    </citation>
    <scope>NUCLEOTIDE SEQUENCE</scope>
    <source>
        <strain evidence="3">RIFCSPHIGHO2_01_FULL_AR10_44_11</strain>
    </source>
</reference>
<evidence type="ECO:0000313" key="3">
    <source>
        <dbReference type="EMBL" id="MBS3057000.1"/>
    </source>
</evidence>
<feature type="domain" description="ChsH2 rubredoxin-like zinc ribbon" evidence="2">
    <location>
        <begin position="12"/>
        <end position="40"/>
    </location>
</feature>
<comment type="caution">
    <text evidence="3">The sequence shown here is derived from an EMBL/GenBank/DDBJ whole genome shotgun (WGS) entry which is preliminary data.</text>
</comment>
<dbReference type="SUPFAM" id="SSF50249">
    <property type="entry name" value="Nucleic acid-binding proteins"/>
    <property type="match status" value="1"/>
</dbReference>
<evidence type="ECO:0000259" key="2">
    <source>
        <dbReference type="Pfam" id="PF12172"/>
    </source>
</evidence>
<dbReference type="PANTHER" id="PTHR34075:SF5">
    <property type="entry name" value="BLR3430 PROTEIN"/>
    <property type="match status" value="1"/>
</dbReference>
<proteinExistence type="predicted"/>
<sequence length="131" mass="14965">MTVPLVWRNYPERYNLLGNFCENCGSAYFPARPVCPKCRRKGRLVVQEMPHTGKIISFTEVFVAPEGFENEAPYFLALIELDNGAKILSQIVDSKREKIRIGAKVDKCFRKIADNDKEGAIAYGYKFKIIE</sequence>
<dbReference type="InterPro" id="IPR012340">
    <property type="entry name" value="NA-bd_OB-fold"/>
</dbReference>
<evidence type="ECO:0000313" key="4">
    <source>
        <dbReference type="Proteomes" id="UP000677687"/>
    </source>
</evidence>
<organism evidence="3 4">
    <name type="scientific">Candidatus Iainarchaeum sp</name>
    <dbReference type="NCBI Taxonomy" id="3101447"/>
    <lineage>
        <taxon>Archaea</taxon>
        <taxon>Candidatus Iainarchaeota</taxon>
        <taxon>Candidatus Iainarchaeia</taxon>
        <taxon>Candidatus Iainarchaeales</taxon>
        <taxon>Candidatus Iainarchaeaceae</taxon>
        <taxon>Candidatus Iainarchaeum</taxon>
    </lineage>
</organism>
<dbReference type="Gene3D" id="6.10.30.10">
    <property type="match status" value="1"/>
</dbReference>
<accession>A0A8T4KVR8</accession>
<reference evidence="3" key="2">
    <citation type="submission" date="2021-05" db="EMBL/GenBank/DDBJ databases">
        <title>Protein family content uncovers lineage relationships and bacterial pathway maintenance mechanisms in DPANN archaea.</title>
        <authorList>
            <person name="Castelle C.J."/>
            <person name="Meheust R."/>
            <person name="Jaffe A.L."/>
            <person name="Seitz K."/>
            <person name="Gong X."/>
            <person name="Baker B.J."/>
            <person name="Banfield J.F."/>
        </authorList>
    </citation>
    <scope>NUCLEOTIDE SEQUENCE</scope>
    <source>
        <strain evidence="3">RIFCSPHIGHO2_01_FULL_AR10_44_11</strain>
    </source>
</reference>
<dbReference type="Proteomes" id="UP000677687">
    <property type="component" value="Unassembled WGS sequence"/>
</dbReference>
<dbReference type="Pfam" id="PF01796">
    <property type="entry name" value="OB_ChsH2_C"/>
    <property type="match status" value="1"/>
</dbReference>
<dbReference type="InterPro" id="IPR052513">
    <property type="entry name" value="Thioester_dehydratase-like"/>
</dbReference>
<protein>
    <submittedName>
        <fullName evidence="3">Zn-ribbon domain-containing OB-fold protein</fullName>
    </submittedName>
</protein>
<name>A0A8T4KVR8_9ARCH</name>
<dbReference type="EMBL" id="JAGVWD010000001">
    <property type="protein sequence ID" value="MBS3057000.1"/>
    <property type="molecule type" value="Genomic_DNA"/>
</dbReference>
<dbReference type="PANTHER" id="PTHR34075">
    <property type="entry name" value="BLR3430 PROTEIN"/>
    <property type="match status" value="1"/>
</dbReference>
<dbReference type="InterPro" id="IPR022002">
    <property type="entry name" value="ChsH2_Znr"/>
</dbReference>
<dbReference type="Pfam" id="PF12172">
    <property type="entry name" value="zf-ChsH2"/>
    <property type="match status" value="1"/>
</dbReference>
<dbReference type="AlphaFoldDB" id="A0A8T4KVR8"/>
<dbReference type="InterPro" id="IPR002878">
    <property type="entry name" value="ChsH2_C"/>
</dbReference>
<gene>
    <name evidence="3" type="ORF">J4415_00030</name>
</gene>